<protein>
    <recommendedName>
        <fullName evidence="3">YD repeat-containing protein</fullName>
    </recommendedName>
</protein>
<organism evidence="1 2">
    <name type="scientific">Pseudothauera lacus</name>
    <dbReference type="NCBI Taxonomy" id="2136175"/>
    <lineage>
        <taxon>Bacteria</taxon>
        <taxon>Pseudomonadati</taxon>
        <taxon>Pseudomonadota</taxon>
        <taxon>Betaproteobacteria</taxon>
        <taxon>Rhodocyclales</taxon>
        <taxon>Zoogloeaceae</taxon>
        <taxon>Pseudothauera</taxon>
    </lineage>
</organism>
<keyword evidence="2" id="KW-1185">Reference proteome</keyword>
<evidence type="ECO:0000313" key="2">
    <source>
        <dbReference type="Proteomes" id="UP000241193"/>
    </source>
</evidence>
<gene>
    <name evidence="1" type="ORF">C8261_12335</name>
</gene>
<reference evidence="1 2" key="2">
    <citation type="submission" date="2018-04" db="EMBL/GenBank/DDBJ databases">
        <title>Thauera lacus sp. nov., isolated from an saline lake in Inner Mongolia, China.</title>
        <authorList>
            <person name="Liang Q.-Y."/>
        </authorList>
    </citation>
    <scope>NUCLEOTIDE SEQUENCE [LARGE SCALE GENOMIC DNA]</scope>
    <source>
        <strain evidence="1 2">D20</strain>
    </source>
</reference>
<reference evidence="1 2" key="1">
    <citation type="submission" date="2018-03" db="EMBL/GenBank/DDBJ databases">
        <authorList>
            <person name="Keele B.F."/>
        </authorList>
    </citation>
    <scope>NUCLEOTIDE SEQUENCE [LARGE SCALE GENOMIC DNA]</scope>
    <source>
        <strain evidence="1 2">D20</strain>
    </source>
</reference>
<name>A0A2T4IDD8_9RHOO</name>
<evidence type="ECO:0008006" key="3">
    <source>
        <dbReference type="Google" id="ProtNLM"/>
    </source>
</evidence>
<dbReference type="RefSeq" id="WP_107494025.1">
    <property type="nucleotide sequence ID" value="NZ_PZKC01000010.1"/>
</dbReference>
<sequence>MTSPVTIRYFNTYSGVKLPFRLTAELGAAEIANRNTYFRGEFDAAGTLLGFEKRVYDEVELAHRYHYSEDGSLLRAEISDADGEVTVVETA</sequence>
<proteinExistence type="predicted"/>
<dbReference type="EMBL" id="PZKC01000010">
    <property type="protein sequence ID" value="PTD95784.1"/>
    <property type="molecule type" value="Genomic_DNA"/>
</dbReference>
<comment type="caution">
    <text evidence="1">The sequence shown here is derived from an EMBL/GenBank/DDBJ whole genome shotgun (WGS) entry which is preliminary data.</text>
</comment>
<dbReference type="AlphaFoldDB" id="A0A2T4IDD8"/>
<dbReference type="InterPro" id="IPR046154">
    <property type="entry name" value="DUF6156"/>
</dbReference>
<evidence type="ECO:0000313" key="1">
    <source>
        <dbReference type="EMBL" id="PTD95784.1"/>
    </source>
</evidence>
<accession>A0A2T4IDD8</accession>
<dbReference type="Proteomes" id="UP000241193">
    <property type="component" value="Unassembled WGS sequence"/>
</dbReference>
<dbReference type="OrthoDB" id="8563989at2"/>
<dbReference type="Pfam" id="PF19653">
    <property type="entry name" value="DUF6156"/>
    <property type="match status" value="1"/>
</dbReference>